<evidence type="ECO:0000313" key="2">
    <source>
        <dbReference type="Proteomes" id="UP000017842"/>
    </source>
</evidence>
<sequence length="47" mass="5138">MLFVPTRNGCHDLRWLHGTPQPPENGGQKNLPTLQGFVGHISANAVM</sequence>
<dbReference type="EMBL" id="AYLO01000051">
    <property type="protein sequence ID" value="ESS72570.1"/>
    <property type="molecule type" value="Genomic_DNA"/>
</dbReference>
<gene>
    <name evidence="1" type="ORF">MGMO_53c00290</name>
</gene>
<accession>V5BH02</accession>
<organism evidence="1 2">
    <name type="scientific">Methyloglobulus morosus KoM1</name>
    <dbReference type="NCBI Taxonomy" id="1116472"/>
    <lineage>
        <taxon>Bacteria</taxon>
        <taxon>Pseudomonadati</taxon>
        <taxon>Pseudomonadota</taxon>
        <taxon>Gammaproteobacteria</taxon>
        <taxon>Methylococcales</taxon>
        <taxon>Methylococcaceae</taxon>
        <taxon>Methyloglobulus</taxon>
    </lineage>
</organism>
<protein>
    <submittedName>
        <fullName evidence="1">Uncharacterized protein</fullName>
    </submittedName>
</protein>
<evidence type="ECO:0000313" key="1">
    <source>
        <dbReference type="EMBL" id="ESS72570.1"/>
    </source>
</evidence>
<name>V5BH02_9GAMM</name>
<dbReference type="STRING" id="1116472.MGMO_53c00290"/>
<comment type="caution">
    <text evidence="1">The sequence shown here is derived from an EMBL/GenBank/DDBJ whole genome shotgun (WGS) entry which is preliminary data.</text>
</comment>
<dbReference type="Proteomes" id="UP000017842">
    <property type="component" value="Unassembled WGS sequence"/>
</dbReference>
<reference evidence="1 2" key="1">
    <citation type="journal article" date="2013" name="Genome Announc.">
        <title>Draft Genome Sequence of the Methanotrophic Gammaproteobacterium Methyloglobulus morosus DSM 22980 Strain KoM1.</title>
        <authorList>
            <person name="Poehlein A."/>
            <person name="Deutzmann J.S."/>
            <person name="Daniel R."/>
            <person name="Simeonova D.D."/>
        </authorList>
    </citation>
    <scope>NUCLEOTIDE SEQUENCE [LARGE SCALE GENOMIC DNA]</scope>
    <source>
        <strain evidence="1 2">KoM1</strain>
    </source>
</reference>
<proteinExistence type="predicted"/>
<dbReference type="RefSeq" id="WP_023494367.1">
    <property type="nucleotide sequence ID" value="NZ_AYLO01000051.1"/>
</dbReference>
<dbReference type="AlphaFoldDB" id="V5BH02"/>
<keyword evidence="2" id="KW-1185">Reference proteome</keyword>